<evidence type="ECO:0000256" key="1">
    <source>
        <dbReference type="ARBA" id="ARBA00004604"/>
    </source>
</evidence>
<sequence length="173" mass="19199">MILIIQDYHLSKGLTISLPCHTILVITPSLPCARTIIVMVTPKRQQWYEDEPHIGYYIEDKKIKEKERQDKLDSFLADVDNAKGSQKVYDEIKVVCHKGAVALISVEASGQWMASGSSDGTVRISKVETGRCLRRWEVGQTVDCVAWNPLPNIHILATSVEPEVLALNTGLGG</sequence>
<evidence type="ECO:0000313" key="9">
    <source>
        <dbReference type="EMBL" id="KAK7361117.1"/>
    </source>
</evidence>
<keyword evidence="6" id="KW-0539">Nucleus</keyword>
<proteinExistence type="predicted"/>
<dbReference type="InterPro" id="IPR012953">
    <property type="entry name" value="BOP1_N_dom"/>
</dbReference>
<keyword evidence="2" id="KW-0690">Ribosome biogenesis</keyword>
<accession>A0AAN9MZD7</accession>
<dbReference type="GO" id="GO:0000463">
    <property type="term" value="P:maturation of LSU-rRNA from tricistronic rRNA transcript (SSU-rRNA, 5.8S rRNA, LSU-rRNA)"/>
    <property type="evidence" value="ECO:0007669"/>
    <property type="project" value="TreeGrafter"/>
</dbReference>
<keyword evidence="5" id="KW-0677">Repeat</keyword>
<protein>
    <recommendedName>
        <fullName evidence="8">BOP1 N-terminal domain-containing protein</fullName>
    </recommendedName>
</protein>
<dbReference type="InterPro" id="IPR015943">
    <property type="entry name" value="WD40/YVTN_repeat-like_dom_sf"/>
</dbReference>
<reference evidence="9 10" key="1">
    <citation type="submission" date="2024-01" db="EMBL/GenBank/DDBJ databases">
        <title>The genomes of 5 underutilized Papilionoideae crops provide insights into root nodulation and disease resistanc.</title>
        <authorList>
            <person name="Jiang F."/>
        </authorList>
    </citation>
    <scope>NUCLEOTIDE SEQUENCE [LARGE SCALE GENOMIC DNA]</scope>
    <source>
        <strain evidence="9">LVBAO_FW01</strain>
        <tissue evidence="9">Leaves</tissue>
    </source>
</reference>
<dbReference type="AlphaFoldDB" id="A0AAN9MZD7"/>
<dbReference type="Gene3D" id="2.130.10.10">
    <property type="entry name" value="YVTN repeat-like/Quinoprotein amine dehydrogenase"/>
    <property type="match status" value="1"/>
</dbReference>
<dbReference type="SUPFAM" id="SSF50978">
    <property type="entry name" value="WD40 repeat-like"/>
    <property type="match status" value="1"/>
</dbReference>
<comment type="subcellular location">
    <subcellularLocation>
        <location evidence="1">Nucleus</location>
        <location evidence="1">Nucleolus</location>
    </subcellularLocation>
</comment>
<keyword evidence="4 7" id="KW-0853">WD repeat</keyword>
<dbReference type="Pfam" id="PF08145">
    <property type="entry name" value="BOP1NT"/>
    <property type="match status" value="1"/>
</dbReference>
<dbReference type="GO" id="GO:0070545">
    <property type="term" value="C:PeBoW complex"/>
    <property type="evidence" value="ECO:0007669"/>
    <property type="project" value="TreeGrafter"/>
</dbReference>
<dbReference type="Proteomes" id="UP001367508">
    <property type="component" value="Unassembled WGS sequence"/>
</dbReference>
<organism evidence="9 10">
    <name type="scientific">Canavalia gladiata</name>
    <name type="common">Sword bean</name>
    <name type="synonym">Dolichos gladiatus</name>
    <dbReference type="NCBI Taxonomy" id="3824"/>
    <lineage>
        <taxon>Eukaryota</taxon>
        <taxon>Viridiplantae</taxon>
        <taxon>Streptophyta</taxon>
        <taxon>Embryophyta</taxon>
        <taxon>Tracheophyta</taxon>
        <taxon>Spermatophyta</taxon>
        <taxon>Magnoliopsida</taxon>
        <taxon>eudicotyledons</taxon>
        <taxon>Gunneridae</taxon>
        <taxon>Pentapetalae</taxon>
        <taxon>rosids</taxon>
        <taxon>fabids</taxon>
        <taxon>Fabales</taxon>
        <taxon>Fabaceae</taxon>
        <taxon>Papilionoideae</taxon>
        <taxon>50 kb inversion clade</taxon>
        <taxon>NPAAA clade</taxon>
        <taxon>indigoferoid/millettioid clade</taxon>
        <taxon>Phaseoleae</taxon>
        <taxon>Canavalia</taxon>
    </lineage>
</organism>
<evidence type="ECO:0000256" key="4">
    <source>
        <dbReference type="ARBA" id="ARBA00022574"/>
    </source>
</evidence>
<evidence type="ECO:0000256" key="3">
    <source>
        <dbReference type="ARBA" id="ARBA00022552"/>
    </source>
</evidence>
<evidence type="ECO:0000256" key="6">
    <source>
        <dbReference type="ARBA" id="ARBA00023242"/>
    </source>
</evidence>
<dbReference type="PANTHER" id="PTHR17605:SF0">
    <property type="entry name" value="RIBOSOME BIOGENESIS PROTEIN BOP1"/>
    <property type="match status" value="1"/>
</dbReference>
<dbReference type="InterPro" id="IPR001680">
    <property type="entry name" value="WD40_rpt"/>
</dbReference>
<dbReference type="PANTHER" id="PTHR17605">
    <property type="entry name" value="RIBOSOME BIOGENESIS PROTEIN BOP1 BLOCK OF PROLIFERATION 1 PROTEIN"/>
    <property type="match status" value="1"/>
</dbReference>
<evidence type="ECO:0000259" key="8">
    <source>
        <dbReference type="Pfam" id="PF08145"/>
    </source>
</evidence>
<dbReference type="GO" id="GO:0043021">
    <property type="term" value="F:ribonucleoprotein complex binding"/>
    <property type="evidence" value="ECO:0007669"/>
    <property type="project" value="TreeGrafter"/>
</dbReference>
<feature type="repeat" description="WD" evidence="7">
    <location>
        <begin position="94"/>
        <end position="135"/>
    </location>
</feature>
<dbReference type="InterPro" id="IPR036322">
    <property type="entry name" value="WD40_repeat_dom_sf"/>
</dbReference>
<dbReference type="InterPro" id="IPR028598">
    <property type="entry name" value="BOP1/Erb1"/>
</dbReference>
<feature type="domain" description="BOP1 N-terminal" evidence="8">
    <location>
        <begin position="48"/>
        <end position="92"/>
    </location>
</feature>
<dbReference type="PROSITE" id="PS50082">
    <property type="entry name" value="WD_REPEATS_2"/>
    <property type="match status" value="1"/>
</dbReference>
<keyword evidence="10" id="KW-1185">Reference proteome</keyword>
<evidence type="ECO:0000256" key="2">
    <source>
        <dbReference type="ARBA" id="ARBA00022517"/>
    </source>
</evidence>
<evidence type="ECO:0000256" key="5">
    <source>
        <dbReference type="ARBA" id="ARBA00022737"/>
    </source>
</evidence>
<evidence type="ECO:0000313" key="10">
    <source>
        <dbReference type="Proteomes" id="UP001367508"/>
    </source>
</evidence>
<keyword evidence="3" id="KW-0698">rRNA processing</keyword>
<evidence type="ECO:0000256" key="7">
    <source>
        <dbReference type="PROSITE-ProRule" id="PRU00221"/>
    </source>
</evidence>
<gene>
    <name evidence="9" type="ORF">VNO77_03157</name>
</gene>
<dbReference type="EMBL" id="JAYMYQ010000001">
    <property type="protein sequence ID" value="KAK7361117.1"/>
    <property type="molecule type" value="Genomic_DNA"/>
</dbReference>
<name>A0AAN9MZD7_CANGL</name>
<comment type="caution">
    <text evidence="9">The sequence shown here is derived from an EMBL/GenBank/DDBJ whole genome shotgun (WGS) entry which is preliminary data.</text>
</comment>
<dbReference type="GO" id="GO:0030687">
    <property type="term" value="C:preribosome, large subunit precursor"/>
    <property type="evidence" value="ECO:0007669"/>
    <property type="project" value="TreeGrafter"/>
</dbReference>